<sequence>MKKKITIIPFEEHNACNLFSIRIDDDECEMMKFANKLIKDEKRDDLQKIAHQFAKIGEFGAEERFFRPAGKFKDNVWELPRHYIVKSNYRLYCLRYGTSVVILGNGGLKETRTYQEEPELHKFVILLQTIDEKIKQLIIKGKLSIANKQITGKLEFFI</sequence>
<proteinExistence type="predicted"/>
<evidence type="ECO:0008006" key="3">
    <source>
        <dbReference type="Google" id="ProtNLM"/>
    </source>
</evidence>
<name>A0A3N0BWQ8_9SPHI</name>
<keyword evidence="2" id="KW-1185">Reference proteome</keyword>
<dbReference type="Proteomes" id="UP000274046">
    <property type="component" value="Unassembled WGS sequence"/>
</dbReference>
<reference evidence="1 2" key="1">
    <citation type="submission" date="2018-10" db="EMBL/GenBank/DDBJ databases">
        <title>Genome sequencing of Pedobacter jejuensis TNB23.</title>
        <authorList>
            <person name="Cho Y.-J."/>
            <person name="Cho A."/>
            <person name="Kim O.-S."/>
        </authorList>
    </citation>
    <scope>NUCLEOTIDE SEQUENCE [LARGE SCALE GENOMIC DNA]</scope>
    <source>
        <strain evidence="1 2">TNB23</strain>
    </source>
</reference>
<dbReference type="RefSeq" id="WP_123205483.1">
    <property type="nucleotide sequence ID" value="NZ_RBEE01000012.1"/>
</dbReference>
<accession>A0A3N0BWQ8</accession>
<dbReference type="OrthoDB" id="662471at2"/>
<protein>
    <recommendedName>
        <fullName evidence="3">Addiction module toxin RelE</fullName>
    </recommendedName>
</protein>
<evidence type="ECO:0000313" key="1">
    <source>
        <dbReference type="EMBL" id="RNL54163.1"/>
    </source>
</evidence>
<evidence type="ECO:0000313" key="2">
    <source>
        <dbReference type="Proteomes" id="UP000274046"/>
    </source>
</evidence>
<comment type="caution">
    <text evidence="1">The sequence shown here is derived from an EMBL/GenBank/DDBJ whole genome shotgun (WGS) entry which is preliminary data.</text>
</comment>
<gene>
    <name evidence="1" type="ORF">D7004_08705</name>
</gene>
<dbReference type="EMBL" id="RBEE01000012">
    <property type="protein sequence ID" value="RNL54163.1"/>
    <property type="molecule type" value="Genomic_DNA"/>
</dbReference>
<dbReference type="AlphaFoldDB" id="A0A3N0BWQ8"/>
<organism evidence="1 2">
    <name type="scientific">Pedobacter jejuensis</name>
    <dbReference type="NCBI Taxonomy" id="1268550"/>
    <lineage>
        <taxon>Bacteria</taxon>
        <taxon>Pseudomonadati</taxon>
        <taxon>Bacteroidota</taxon>
        <taxon>Sphingobacteriia</taxon>
        <taxon>Sphingobacteriales</taxon>
        <taxon>Sphingobacteriaceae</taxon>
        <taxon>Pedobacter</taxon>
    </lineage>
</organism>